<evidence type="ECO:0000259" key="2">
    <source>
        <dbReference type="Pfam" id="PF00535"/>
    </source>
</evidence>
<dbReference type="Gene3D" id="3.90.550.10">
    <property type="entry name" value="Spore Coat Polysaccharide Biosynthesis Protein SpsA, Chain A"/>
    <property type="match status" value="1"/>
</dbReference>
<keyword evidence="1" id="KW-0812">Transmembrane</keyword>
<dbReference type="CDD" id="cd04186">
    <property type="entry name" value="GT_2_like_c"/>
    <property type="match status" value="1"/>
</dbReference>
<dbReference type="InterPro" id="IPR029044">
    <property type="entry name" value="Nucleotide-diphossugar_trans"/>
</dbReference>
<accession>A0A2U2BXG7</accession>
<dbReference type="AlphaFoldDB" id="A0A2U2BXG7"/>
<feature type="domain" description="Glycosyltransferase 2-like" evidence="2">
    <location>
        <begin position="10"/>
        <end position="178"/>
    </location>
</feature>
<keyword evidence="4" id="KW-1185">Reference proteome</keyword>
<evidence type="ECO:0000313" key="4">
    <source>
        <dbReference type="Proteomes" id="UP000245168"/>
    </source>
</evidence>
<organism evidence="3 4">
    <name type="scientific">Marinicauda salina</name>
    <dbReference type="NCBI Taxonomy" id="2135793"/>
    <lineage>
        <taxon>Bacteria</taxon>
        <taxon>Pseudomonadati</taxon>
        <taxon>Pseudomonadota</taxon>
        <taxon>Alphaproteobacteria</taxon>
        <taxon>Maricaulales</taxon>
        <taxon>Maricaulaceae</taxon>
        <taxon>Marinicauda</taxon>
    </lineage>
</organism>
<dbReference type="OrthoDB" id="9771846at2"/>
<sequence length="332" mass="36197">MTGGRVADATILIVAYRARQTAPRLAAALDALTVKPAAILILENGSPEDERVDPADLPEGAELIVSEDNLGFAAGNNRLAERAETEWLVLLNPDAFPRPDWLAELLAAAERHSDADLFGSTQWAADAPGVLDGAGDVMLAFGVPYRGGYGKRMDPPAEGEVFAPCGAAMMVRRDVFAALGGFDEDYFCYVEDVDLGYRARLAGRRVIQVSAAQVDHVGYGATGRRSEFATYHGVRNRFWCFFKNTPGWLVWALAPVHLALTAVFWLSAARFGHFGLFGRALRDALAGWPRLMEKRRAVQSRRAATVGEIARALAWNPMRLLTRAPDVRGDRG</sequence>
<evidence type="ECO:0000313" key="3">
    <source>
        <dbReference type="EMBL" id="PWE18705.1"/>
    </source>
</evidence>
<dbReference type="GO" id="GO:0016740">
    <property type="term" value="F:transferase activity"/>
    <property type="evidence" value="ECO:0007669"/>
    <property type="project" value="UniProtKB-KW"/>
</dbReference>
<gene>
    <name evidence="3" type="ORF">DDZ18_03690</name>
</gene>
<reference evidence="4" key="1">
    <citation type="submission" date="2018-05" db="EMBL/GenBank/DDBJ databases">
        <authorList>
            <person name="Liu B.-T."/>
        </authorList>
    </citation>
    <scope>NUCLEOTIDE SEQUENCE [LARGE SCALE GENOMIC DNA]</scope>
    <source>
        <strain evidence="4">WD6-1</strain>
    </source>
</reference>
<dbReference type="SUPFAM" id="SSF53448">
    <property type="entry name" value="Nucleotide-diphospho-sugar transferases"/>
    <property type="match status" value="1"/>
</dbReference>
<name>A0A2U2BXG7_9PROT</name>
<dbReference type="RefSeq" id="WP_109251979.1">
    <property type="nucleotide sequence ID" value="NZ_QEXV01000001.1"/>
</dbReference>
<dbReference type="PANTHER" id="PTHR43179:SF11">
    <property type="entry name" value="GLYCOSYL TRANSFERASE"/>
    <property type="match status" value="1"/>
</dbReference>
<keyword evidence="3" id="KW-0808">Transferase</keyword>
<dbReference type="Proteomes" id="UP000245168">
    <property type="component" value="Unassembled WGS sequence"/>
</dbReference>
<proteinExistence type="predicted"/>
<comment type="caution">
    <text evidence="3">The sequence shown here is derived from an EMBL/GenBank/DDBJ whole genome shotgun (WGS) entry which is preliminary data.</text>
</comment>
<feature type="transmembrane region" description="Helical" evidence="1">
    <location>
        <begin position="248"/>
        <end position="269"/>
    </location>
</feature>
<dbReference type="EMBL" id="QEXV01000001">
    <property type="protein sequence ID" value="PWE18705.1"/>
    <property type="molecule type" value="Genomic_DNA"/>
</dbReference>
<dbReference type="PANTHER" id="PTHR43179">
    <property type="entry name" value="RHAMNOSYLTRANSFERASE WBBL"/>
    <property type="match status" value="1"/>
</dbReference>
<evidence type="ECO:0000256" key="1">
    <source>
        <dbReference type="SAM" id="Phobius"/>
    </source>
</evidence>
<protein>
    <submittedName>
        <fullName evidence="3">Glycosyltransferase family 2 protein</fullName>
    </submittedName>
</protein>
<keyword evidence="1" id="KW-0472">Membrane</keyword>
<keyword evidence="1" id="KW-1133">Transmembrane helix</keyword>
<dbReference type="Pfam" id="PF00535">
    <property type="entry name" value="Glycos_transf_2"/>
    <property type="match status" value="1"/>
</dbReference>
<dbReference type="InterPro" id="IPR001173">
    <property type="entry name" value="Glyco_trans_2-like"/>
</dbReference>